<dbReference type="KEGG" id="htu:Htur_4867"/>
<reference evidence="1 2" key="1">
    <citation type="journal article" date="2010" name="Stand. Genomic Sci.">
        <title>Complete genome sequence of Haloterrigena turkmenica type strain (4k).</title>
        <authorList>
            <person name="Saunders E."/>
            <person name="Tindall B.J."/>
            <person name="Fahnrich R."/>
            <person name="Lapidus A."/>
            <person name="Copeland A."/>
            <person name="Del Rio T.G."/>
            <person name="Lucas S."/>
            <person name="Chen F."/>
            <person name="Tice H."/>
            <person name="Cheng J.F."/>
            <person name="Han C."/>
            <person name="Detter J.C."/>
            <person name="Bruce D."/>
            <person name="Goodwin L."/>
            <person name="Chain P."/>
            <person name="Pitluck S."/>
            <person name="Pati A."/>
            <person name="Ivanova N."/>
            <person name="Mavromatis K."/>
            <person name="Chen A."/>
            <person name="Palaniappan K."/>
            <person name="Land M."/>
            <person name="Hauser L."/>
            <person name="Chang Y.J."/>
            <person name="Jeffries C.D."/>
            <person name="Brettin T."/>
            <person name="Rohde M."/>
            <person name="Goker M."/>
            <person name="Bristow J."/>
            <person name="Eisen J.A."/>
            <person name="Markowitz V."/>
            <person name="Hugenholtz P."/>
            <person name="Klenk H.P."/>
            <person name="Kyrpides N.C."/>
        </authorList>
    </citation>
    <scope>NUCLEOTIDE SEQUENCE [LARGE SCALE GENOMIC DNA]</scope>
    <source>
        <strain evidence="2">ATCC 51198 / DSM 5511 / JCM 9101 / NCIMB 13204 / VKM B-1734 / 4k</strain>
    </source>
</reference>
<dbReference type="EMBL" id="CP001863">
    <property type="protein sequence ID" value="ADB63623.1"/>
    <property type="molecule type" value="Genomic_DNA"/>
</dbReference>
<gene>
    <name evidence="1" type="ordered locus">Htur_4867</name>
</gene>
<proteinExistence type="predicted"/>
<dbReference type="AlphaFoldDB" id="D2S2M6"/>
<dbReference type="HOGENOM" id="CLU_2985608_0_0_2"/>
<geneLocation type="plasmid" evidence="1 2">
    <name>pHTUR03</name>
</geneLocation>
<keyword evidence="1" id="KW-0614">Plasmid</keyword>
<dbReference type="Proteomes" id="UP000001903">
    <property type="component" value="Plasmid pHTUR03"/>
</dbReference>
<protein>
    <submittedName>
        <fullName evidence="1">Uncharacterized protein</fullName>
    </submittedName>
</protein>
<evidence type="ECO:0000313" key="2">
    <source>
        <dbReference type="Proteomes" id="UP000001903"/>
    </source>
</evidence>
<keyword evidence="2" id="KW-1185">Reference proteome</keyword>
<evidence type="ECO:0000313" key="1">
    <source>
        <dbReference type="EMBL" id="ADB63623.1"/>
    </source>
</evidence>
<name>D2S2M6_HALTV</name>
<organism evidence="1 2">
    <name type="scientific">Haloterrigena turkmenica (strain ATCC 51198 / DSM 5511 / JCM 9101 / NCIMB 13204 / VKM B-1734 / 4k)</name>
    <name type="common">Halococcus turkmenicus</name>
    <dbReference type="NCBI Taxonomy" id="543526"/>
    <lineage>
        <taxon>Archaea</taxon>
        <taxon>Methanobacteriati</taxon>
        <taxon>Methanobacteriota</taxon>
        <taxon>Stenosarchaea group</taxon>
        <taxon>Halobacteria</taxon>
        <taxon>Halobacteriales</taxon>
        <taxon>Natrialbaceae</taxon>
        <taxon>Haloterrigena</taxon>
    </lineage>
</organism>
<accession>D2S2M6</accession>
<sequence>MAVEHGSCESSKIPHATDERLQKRYVRRTCYVNLEFSLNLAVPCFTEFQIDELELVL</sequence>